<dbReference type="Proteomes" id="UP000799776">
    <property type="component" value="Unassembled WGS sequence"/>
</dbReference>
<dbReference type="InterPro" id="IPR036928">
    <property type="entry name" value="AS_sf"/>
</dbReference>
<sequence length="583" mass="62661">MSVVFLSTGEPTVDVERLRAIAAKHNVKVPAEEEENYRHLLNGLDATAQQIKDLPEYHDPRLAIDPETLPRSWWKETTNPLNAWSHREPPTYLHNQTTITHPHPTATRLSNLTIAVKDNVSIGGVPLTAGTYASLLSPSPHYPIPTIDAVVVNRILTAGGTITGSATCEHFSMSPLSFTSATGPVLNPWLPSHTTGGSSSGSAALVGVSQVRDWRARHGLPALEDEKLGLGVDMAIGGDQGGSIRIPASYAGVYGLKPTHGLMPYTGIISLFAMIDHAGPMAKSVEDVAALLAVCAGYDGIDPRMTPESPLRENVKDYAALLEAFVEGKKEAGEWTPEKAGKGLRVGVIKESFEVMGLSDEVKSVIEAAIQQFKDVGATVSEVSIPFHLLGPSVWTIATRAGIGSYGLRNAPVPLLNYPMPDVGPPPFNQKAFDILNKHNPAVVNMVFNSTLMNEREDCNALVAKAMMHVHELRAAYDDALKDFDVLITPVNPRVGSKHPEYGMNVEEKMRPAIGATLNTCQFNVTGHPALSMPAGFGKVPDGEGKMPVGMQLVGKRFDEESIFKAAAAWEVAGCGLDKWDGR</sequence>
<keyword evidence="3" id="KW-1185">Reference proteome</keyword>
<dbReference type="EMBL" id="ML978711">
    <property type="protein sequence ID" value="KAF2091397.1"/>
    <property type="molecule type" value="Genomic_DNA"/>
</dbReference>
<dbReference type="Pfam" id="PF01425">
    <property type="entry name" value="Amidase"/>
    <property type="match status" value="2"/>
</dbReference>
<dbReference type="InterPro" id="IPR000120">
    <property type="entry name" value="Amidase"/>
</dbReference>
<dbReference type="PANTHER" id="PTHR11895">
    <property type="entry name" value="TRANSAMIDASE"/>
    <property type="match status" value="1"/>
</dbReference>
<proteinExistence type="predicted"/>
<gene>
    <name evidence="2" type="ORF">K490DRAFT_70248</name>
</gene>
<dbReference type="GO" id="GO:0003824">
    <property type="term" value="F:catalytic activity"/>
    <property type="evidence" value="ECO:0007669"/>
    <property type="project" value="InterPro"/>
</dbReference>
<evidence type="ECO:0000313" key="2">
    <source>
        <dbReference type="EMBL" id="KAF2091397.1"/>
    </source>
</evidence>
<dbReference type="PANTHER" id="PTHR11895:SF171">
    <property type="entry name" value="AMIDASE DOMAIN-CONTAINING PROTEIN"/>
    <property type="match status" value="1"/>
</dbReference>
<dbReference type="OrthoDB" id="1879366at2759"/>
<evidence type="ECO:0000259" key="1">
    <source>
        <dbReference type="Pfam" id="PF01425"/>
    </source>
</evidence>
<feature type="domain" description="Amidase" evidence="1">
    <location>
        <begin position="77"/>
        <end position="211"/>
    </location>
</feature>
<comment type="caution">
    <text evidence="2">The sequence shown here is derived from an EMBL/GenBank/DDBJ whole genome shotgun (WGS) entry which is preliminary data.</text>
</comment>
<dbReference type="Gene3D" id="3.90.1300.10">
    <property type="entry name" value="Amidase signature (AS) domain"/>
    <property type="match status" value="1"/>
</dbReference>
<accession>A0A9P4I3C6</accession>
<reference evidence="2" key="1">
    <citation type="journal article" date="2020" name="Stud. Mycol.">
        <title>101 Dothideomycetes genomes: a test case for predicting lifestyles and emergence of pathogens.</title>
        <authorList>
            <person name="Haridas S."/>
            <person name="Albert R."/>
            <person name="Binder M."/>
            <person name="Bloem J."/>
            <person name="Labutti K."/>
            <person name="Salamov A."/>
            <person name="Andreopoulos B."/>
            <person name="Baker S."/>
            <person name="Barry K."/>
            <person name="Bills G."/>
            <person name="Bluhm B."/>
            <person name="Cannon C."/>
            <person name="Castanera R."/>
            <person name="Culley D."/>
            <person name="Daum C."/>
            <person name="Ezra D."/>
            <person name="Gonzalez J."/>
            <person name="Henrissat B."/>
            <person name="Kuo A."/>
            <person name="Liang C."/>
            <person name="Lipzen A."/>
            <person name="Lutzoni F."/>
            <person name="Magnuson J."/>
            <person name="Mondo S."/>
            <person name="Nolan M."/>
            <person name="Ohm R."/>
            <person name="Pangilinan J."/>
            <person name="Park H.-J."/>
            <person name="Ramirez L."/>
            <person name="Alfaro M."/>
            <person name="Sun H."/>
            <person name="Tritt A."/>
            <person name="Yoshinaga Y."/>
            <person name="Zwiers L.-H."/>
            <person name="Turgeon B."/>
            <person name="Goodwin S."/>
            <person name="Spatafora J."/>
            <person name="Crous P."/>
            <person name="Grigoriev I."/>
        </authorList>
    </citation>
    <scope>NUCLEOTIDE SEQUENCE</scope>
    <source>
        <strain evidence="2">CBS 121410</strain>
    </source>
</reference>
<dbReference type="AlphaFoldDB" id="A0A9P4I3C6"/>
<name>A0A9P4I3C6_9PEZI</name>
<organism evidence="2 3">
    <name type="scientific">Saccharata proteae CBS 121410</name>
    <dbReference type="NCBI Taxonomy" id="1314787"/>
    <lineage>
        <taxon>Eukaryota</taxon>
        <taxon>Fungi</taxon>
        <taxon>Dikarya</taxon>
        <taxon>Ascomycota</taxon>
        <taxon>Pezizomycotina</taxon>
        <taxon>Dothideomycetes</taxon>
        <taxon>Dothideomycetes incertae sedis</taxon>
        <taxon>Botryosphaeriales</taxon>
        <taxon>Saccharataceae</taxon>
        <taxon>Saccharata</taxon>
    </lineage>
</organism>
<protein>
    <submittedName>
        <fullName evidence="2">Amidase signature enzyme</fullName>
    </submittedName>
</protein>
<dbReference type="SUPFAM" id="SSF75304">
    <property type="entry name" value="Amidase signature (AS) enzymes"/>
    <property type="match status" value="1"/>
</dbReference>
<feature type="domain" description="Amidase" evidence="1">
    <location>
        <begin position="231"/>
        <end position="563"/>
    </location>
</feature>
<dbReference type="InterPro" id="IPR023631">
    <property type="entry name" value="Amidase_dom"/>
</dbReference>
<evidence type="ECO:0000313" key="3">
    <source>
        <dbReference type="Proteomes" id="UP000799776"/>
    </source>
</evidence>